<reference evidence="1 2" key="1">
    <citation type="submission" date="2017-06" db="EMBL/GenBank/DDBJ databases">
        <authorList>
            <person name="Kim H.J."/>
            <person name="Triplett B.A."/>
        </authorList>
    </citation>
    <scope>NUCLEOTIDE SEQUENCE [LARGE SCALE GENOMIC DNA]</scope>
    <source>
        <strain evidence="1 2">DSM 14713</strain>
    </source>
</reference>
<name>A0A250IH88_9BACT</name>
<dbReference type="AlphaFoldDB" id="A0A250IH88"/>
<dbReference type="EMBL" id="CP022163">
    <property type="protein sequence ID" value="ATB30638.1"/>
    <property type="molecule type" value="Genomic_DNA"/>
</dbReference>
<dbReference type="KEGG" id="mbd:MEBOL_004099"/>
<dbReference type="Proteomes" id="UP000217289">
    <property type="component" value="Chromosome"/>
</dbReference>
<keyword evidence="2" id="KW-1185">Reference proteome</keyword>
<dbReference type="OrthoDB" id="5511257at2"/>
<evidence type="ECO:0000313" key="1">
    <source>
        <dbReference type="EMBL" id="ATB30638.1"/>
    </source>
</evidence>
<organism evidence="1 2">
    <name type="scientific">Melittangium boletus DSM 14713</name>
    <dbReference type="NCBI Taxonomy" id="1294270"/>
    <lineage>
        <taxon>Bacteria</taxon>
        <taxon>Pseudomonadati</taxon>
        <taxon>Myxococcota</taxon>
        <taxon>Myxococcia</taxon>
        <taxon>Myxococcales</taxon>
        <taxon>Cystobacterineae</taxon>
        <taxon>Archangiaceae</taxon>
        <taxon>Melittangium</taxon>
    </lineage>
</organism>
<evidence type="ECO:0000313" key="2">
    <source>
        <dbReference type="Proteomes" id="UP000217289"/>
    </source>
</evidence>
<proteinExistence type="predicted"/>
<dbReference type="RefSeq" id="WP_095979062.1">
    <property type="nucleotide sequence ID" value="NZ_CP022163.1"/>
</dbReference>
<gene>
    <name evidence="1" type="ORF">MEBOL_004099</name>
</gene>
<accession>A0A250IH88</accession>
<protein>
    <submittedName>
        <fullName evidence="1">Uncharacterized protein</fullName>
    </submittedName>
</protein>
<sequence length="328" mass="34944">MTINVAFKIPDAVVFVTDGLGSITSVAPSGDEHIISSMNDVEKLVSMRGGAVLAMFNGVGSLGSGTIASELKDLDDGDQDQSLPLLTWVSTLAARLADRARRKLRYLPRPFHLILAGFDTSPPGTEHAPEHPQIYSVGWPEKDSATPHPEPVLHELRRDGGLIHRFGAYYAGATVGPARFAEGFDPELPARLAGQLVGGEDSASPPGLLEELVREVCAKVAPRAALSNAEVRALALKYAGRTLQRLVSVPEAPMSEHYSLQAAINYAIFLAACAYAQENWYPGRTGPARVGSALQVGYLRRHAPAELLASIRLDAGLKGFVPAPRGVA</sequence>